<evidence type="ECO:0000256" key="6">
    <source>
        <dbReference type="RuleBase" id="RU003330"/>
    </source>
</evidence>
<evidence type="ECO:0000313" key="8">
    <source>
        <dbReference type="EMBL" id="POS81097.1"/>
    </source>
</evidence>
<dbReference type="CDD" id="cd01428">
    <property type="entry name" value="ADK"/>
    <property type="match status" value="1"/>
</dbReference>
<name>A0A2P5IF35_DIAHE</name>
<keyword evidence="2" id="KW-0479">Metal-binding</keyword>
<keyword evidence="5" id="KW-0378">Hydrolase</keyword>
<feature type="domain" description="HD" evidence="7">
    <location>
        <begin position="15"/>
        <end position="170"/>
    </location>
</feature>
<dbReference type="PANTHER" id="PTHR11845">
    <property type="entry name" value="5'-DEOXYNUCLEOTIDASE HDDC2"/>
    <property type="match status" value="1"/>
</dbReference>
<evidence type="ECO:0000256" key="1">
    <source>
        <dbReference type="ARBA" id="ARBA00022679"/>
    </source>
</evidence>
<evidence type="ECO:0000313" key="9">
    <source>
        <dbReference type="Proteomes" id="UP000094444"/>
    </source>
</evidence>
<keyword evidence="1 6" id="KW-0808">Transferase</keyword>
<comment type="similarity">
    <text evidence="6">Belongs to the adenylate kinase family.</text>
</comment>
<keyword evidence="4 6" id="KW-0418">Kinase</keyword>
<dbReference type="GO" id="GO:0046872">
    <property type="term" value="F:metal ion binding"/>
    <property type="evidence" value="ECO:0007669"/>
    <property type="project" value="UniProtKB-KW"/>
</dbReference>
<dbReference type="InterPro" id="IPR027417">
    <property type="entry name" value="P-loop_NTPase"/>
</dbReference>
<dbReference type="InParanoid" id="A0A2P5IF35"/>
<evidence type="ECO:0000256" key="2">
    <source>
        <dbReference type="ARBA" id="ARBA00022723"/>
    </source>
</evidence>
<dbReference type="PRINTS" id="PR00094">
    <property type="entry name" value="ADENYLTKNASE"/>
</dbReference>
<dbReference type="Proteomes" id="UP000094444">
    <property type="component" value="Unassembled WGS sequence"/>
</dbReference>
<comment type="caution">
    <text evidence="8">The sequence shown here is derived from an EMBL/GenBank/DDBJ whole genome shotgun (WGS) entry which is preliminary data.</text>
</comment>
<dbReference type="GO" id="GO:0006139">
    <property type="term" value="P:nucleobase-containing compound metabolic process"/>
    <property type="evidence" value="ECO:0007669"/>
    <property type="project" value="InterPro"/>
</dbReference>
<dbReference type="InterPro" id="IPR039356">
    <property type="entry name" value="YfbR/HDDC2"/>
</dbReference>
<evidence type="ECO:0000256" key="4">
    <source>
        <dbReference type="ARBA" id="ARBA00022777"/>
    </source>
</evidence>
<evidence type="ECO:0000256" key="5">
    <source>
        <dbReference type="ARBA" id="ARBA00022801"/>
    </source>
</evidence>
<proteinExistence type="inferred from homology"/>
<dbReference type="GO" id="GO:0005737">
    <property type="term" value="C:cytoplasm"/>
    <property type="evidence" value="ECO:0007669"/>
    <property type="project" value="TreeGrafter"/>
</dbReference>
<dbReference type="Pfam" id="PF00406">
    <property type="entry name" value="ADK"/>
    <property type="match status" value="1"/>
</dbReference>
<protein>
    <submittedName>
        <fullName evidence="8">Cytidylate kinase</fullName>
    </submittedName>
</protein>
<dbReference type="HAMAP" id="MF_00235">
    <property type="entry name" value="Adenylate_kinase_Adk"/>
    <property type="match status" value="1"/>
</dbReference>
<dbReference type="InterPro" id="IPR000850">
    <property type="entry name" value="Adenylat/UMP-CMP_kin"/>
</dbReference>
<dbReference type="OrthoDB" id="442176at2759"/>
<dbReference type="SUPFAM" id="SSF52540">
    <property type="entry name" value="P-loop containing nucleoside triphosphate hydrolases"/>
    <property type="match status" value="1"/>
</dbReference>
<dbReference type="AlphaFoldDB" id="A0A2P5IF35"/>
<dbReference type="GO" id="GO:0005524">
    <property type="term" value="F:ATP binding"/>
    <property type="evidence" value="ECO:0007669"/>
    <property type="project" value="InterPro"/>
</dbReference>
<dbReference type="PANTHER" id="PTHR11845:SF13">
    <property type="entry name" value="5'-DEOXYNUCLEOTIDASE HDDC2"/>
    <property type="match status" value="1"/>
</dbReference>
<sequence>MDKYLDSMLPFLSVVEAVKTIPRKGWQIRGVPEPEHVGDHMHRMALICMAHPKFTDSDKLRAIQLALVHDAGEAIVGDITPKDGISREQKALRENLAFKFFDCLIRPSNPGFAAELAQLWREYEDKSTEISRFVNQVDKFECVQQAAIYDKRYRGKIDLDDFRSLTKQITDPWLSAMAEKTIEEWDANKARRKSTPCIIFVVGGPGVGKGTQCSLAAKEFNLGHLSLGDLLRAERSQSDSVFGEFIDESMNQSVVFPALLSMLLLKGAVEAALAEGKAGVLLDGFPRSVEQASAFEEEIAECYSTISLECSTDAMVERIKTRASSGSARPDDDPEVVARRLDTFNKSNASVTKHLQAKAFHTIDCSGAPDEVHVEMKKLVQQILTESKSTKESQ</sequence>
<dbReference type="InterPro" id="IPR033690">
    <property type="entry name" value="Adenylat_kinase_CS"/>
</dbReference>
<organism evidence="8 9">
    <name type="scientific">Diaporthe helianthi</name>
    <dbReference type="NCBI Taxonomy" id="158607"/>
    <lineage>
        <taxon>Eukaryota</taxon>
        <taxon>Fungi</taxon>
        <taxon>Dikarya</taxon>
        <taxon>Ascomycota</taxon>
        <taxon>Pezizomycotina</taxon>
        <taxon>Sordariomycetes</taxon>
        <taxon>Sordariomycetidae</taxon>
        <taxon>Diaporthales</taxon>
        <taxon>Diaporthaceae</taxon>
        <taxon>Diaporthe</taxon>
    </lineage>
</organism>
<accession>A0A2P5IF35</accession>
<dbReference type="STRING" id="158607.A0A2P5IF35"/>
<dbReference type="EMBL" id="MAVT02000020">
    <property type="protein sequence ID" value="POS81097.1"/>
    <property type="molecule type" value="Genomic_DNA"/>
</dbReference>
<evidence type="ECO:0000256" key="3">
    <source>
        <dbReference type="ARBA" id="ARBA00022741"/>
    </source>
</evidence>
<reference evidence="8" key="1">
    <citation type="submission" date="2017-09" db="EMBL/GenBank/DDBJ databases">
        <title>Polyketide synthases of a Diaporthe helianthi virulent isolate.</title>
        <authorList>
            <person name="Baroncelli R."/>
        </authorList>
    </citation>
    <scope>NUCLEOTIDE SEQUENCE [LARGE SCALE GENOMIC DNA]</scope>
    <source>
        <strain evidence="8">7/96</strain>
    </source>
</reference>
<dbReference type="SUPFAM" id="SSF109604">
    <property type="entry name" value="HD-domain/PDEase-like"/>
    <property type="match status" value="1"/>
</dbReference>
<dbReference type="Gene3D" id="1.10.3210.10">
    <property type="entry name" value="Hypothetical protein af1432"/>
    <property type="match status" value="1"/>
</dbReference>
<keyword evidence="3" id="KW-0547">Nucleotide-binding</keyword>
<keyword evidence="9" id="KW-1185">Reference proteome</keyword>
<dbReference type="PROSITE" id="PS00113">
    <property type="entry name" value="ADENYLATE_KINASE"/>
    <property type="match status" value="1"/>
</dbReference>
<dbReference type="InterPro" id="IPR006674">
    <property type="entry name" value="HD_domain"/>
</dbReference>
<gene>
    <name evidence="8" type="ORF">DHEL01_v200513</name>
</gene>
<dbReference type="GO" id="GO:0019205">
    <property type="term" value="F:nucleobase-containing compound kinase activity"/>
    <property type="evidence" value="ECO:0007669"/>
    <property type="project" value="InterPro"/>
</dbReference>
<dbReference type="Pfam" id="PF13023">
    <property type="entry name" value="HD_3"/>
    <property type="match status" value="1"/>
</dbReference>
<dbReference type="Gene3D" id="3.40.50.300">
    <property type="entry name" value="P-loop containing nucleotide triphosphate hydrolases"/>
    <property type="match status" value="1"/>
</dbReference>
<dbReference type="GO" id="GO:0002953">
    <property type="term" value="F:5'-deoxynucleotidase activity"/>
    <property type="evidence" value="ECO:0007669"/>
    <property type="project" value="InterPro"/>
</dbReference>
<evidence type="ECO:0000259" key="7">
    <source>
        <dbReference type="Pfam" id="PF13023"/>
    </source>
</evidence>